<comment type="similarity">
    <text evidence="1">Belongs to the ornithine cyclodeaminase/mu-crystallin family.</text>
</comment>
<dbReference type="Proteomes" id="UP001348817">
    <property type="component" value="Chromosome"/>
</dbReference>
<dbReference type="InterPro" id="IPR036291">
    <property type="entry name" value="NAD(P)-bd_dom_sf"/>
</dbReference>
<dbReference type="InterPro" id="IPR023401">
    <property type="entry name" value="ODC_N"/>
</dbReference>
<reference evidence="2 3" key="1">
    <citation type="submission" date="2021-12" db="EMBL/GenBank/DDBJ databases">
        <title>Genome sequencing of bacteria with rrn-lacking chromosome and rrn-plasmid.</title>
        <authorList>
            <person name="Anda M."/>
            <person name="Iwasaki W."/>
        </authorList>
    </citation>
    <scope>NUCLEOTIDE SEQUENCE [LARGE SCALE GENOMIC DNA]</scope>
    <source>
        <strain evidence="2 3">DSM 100852</strain>
    </source>
</reference>
<dbReference type="SUPFAM" id="SSF51735">
    <property type="entry name" value="NAD(P)-binding Rossmann-fold domains"/>
    <property type="match status" value="1"/>
</dbReference>
<dbReference type="KEGG" id="fax:FUAX_31230"/>
<dbReference type="EMBL" id="AP025314">
    <property type="protein sequence ID" value="BDD10691.1"/>
    <property type="molecule type" value="Genomic_DNA"/>
</dbReference>
<dbReference type="NCBIfam" id="NF004793">
    <property type="entry name" value="PRK06141.1"/>
    <property type="match status" value="1"/>
</dbReference>
<dbReference type="AlphaFoldDB" id="A0AAU9DC40"/>
<dbReference type="RefSeq" id="WP_338392229.1">
    <property type="nucleotide sequence ID" value="NZ_AP025314.1"/>
</dbReference>
<evidence type="ECO:0000313" key="3">
    <source>
        <dbReference type="Proteomes" id="UP001348817"/>
    </source>
</evidence>
<gene>
    <name evidence="2" type="ORF">FUAX_31230</name>
</gene>
<dbReference type="PANTHER" id="PTHR13812:SF19">
    <property type="entry name" value="KETIMINE REDUCTASE MU-CRYSTALLIN"/>
    <property type="match status" value="1"/>
</dbReference>
<organism evidence="2 3">
    <name type="scientific">Fulvitalea axinellae</name>
    <dbReference type="NCBI Taxonomy" id="1182444"/>
    <lineage>
        <taxon>Bacteria</taxon>
        <taxon>Pseudomonadati</taxon>
        <taxon>Bacteroidota</taxon>
        <taxon>Cytophagia</taxon>
        <taxon>Cytophagales</taxon>
        <taxon>Persicobacteraceae</taxon>
        <taxon>Fulvitalea</taxon>
    </lineage>
</organism>
<sequence>MRFISKEEISPLLDFPSLIDRLEQAFQGNYTIPQRHHHDYDNPNADRESTLLLMPAWEAGKHVGVKIVTVSPENGKHDLPAIQGLYLLMDGDTGTPKALCDAKTLTVKRTAAASALASRFLSAPDSKHLLMVGTGALAPELIKAHSAARPIEKVTLWGRTPEKAKQLAEELVADNALEHITFSIAENLESAVAEADIISCATLSQTPLISGKWLRPGQHLDLVGAYRPDMREADDDCILRSEVYVDTYAGATKECGDIRIPLEEGTLKLEEIRADLFELCKKEKTASRTAETITMFKSVGHALEDLTAAQLIDERLPQLNEA</sequence>
<dbReference type="Pfam" id="PF02423">
    <property type="entry name" value="OCD_Mu_crystall"/>
    <property type="match status" value="1"/>
</dbReference>
<dbReference type="GO" id="GO:0019752">
    <property type="term" value="P:carboxylic acid metabolic process"/>
    <property type="evidence" value="ECO:0007669"/>
    <property type="project" value="UniProtKB-ARBA"/>
</dbReference>
<dbReference type="InterPro" id="IPR003462">
    <property type="entry name" value="ODC_Mu_crystall"/>
</dbReference>
<dbReference type="FunFam" id="3.40.50.720:FF:000311">
    <property type="entry name" value="Ornithine cyclodeaminase"/>
    <property type="match status" value="1"/>
</dbReference>
<dbReference type="GO" id="GO:0005737">
    <property type="term" value="C:cytoplasm"/>
    <property type="evidence" value="ECO:0007669"/>
    <property type="project" value="TreeGrafter"/>
</dbReference>
<dbReference type="PIRSF" id="PIRSF001439">
    <property type="entry name" value="CryM"/>
    <property type="match status" value="1"/>
</dbReference>
<accession>A0AAU9DC40</accession>
<dbReference type="Gene3D" id="3.40.50.720">
    <property type="entry name" value="NAD(P)-binding Rossmann-like Domain"/>
    <property type="match status" value="1"/>
</dbReference>
<protein>
    <submittedName>
        <fullName evidence="2">Ornithine cyclodeaminase</fullName>
    </submittedName>
</protein>
<name>A0AAU9DC40_9BACT</name>
<proteinExistence type="inferred from homology"/>
<evidence type="ECO:0000256" key="1">
    <source>
        <dbReference type="ARBA" id="ARBA00008903"/>
    </source>
</evidence>
<dbReference type="Gene3D" id="3.30.1780.10">
    <property type="entry name" value="ornithine cyclodeaminase, domain 1"/>
    <property type="match status" value="1"/>
</dbReference>
<keyword evidence="3" id="KW-1185">Reference proteome</keyword>
<dbReference type="GO" id="GO:0016491">
    <property type="term" value="F:oxidoreductase activity"/>
    <property type="evidence" value="ECO:0007669"/>
    <property type="project" value="UniProtKB-ARBA"/>
</dbReference>
<evidence type="ECO:0000313" key="2">
    <source>
        <dbReference type="EMBL" id="BDD10691.1"/>
    </source>
</evidence>
<dbReference type="PANTHER" id="PTHR13812">
    <property type="entry name" value="KETIMINE REDUCTASE MU-CRYSTALLIN"/>
    <property type="match status" value="1"/>
</dbReference>